<keyword evidence="7" id="KW-1185">Reference proteome</keyword>
<dbReference type="InterPro" id="IPR011006">
    <property type="entry name" value="CheY-like_superfamily"/>
</dbReference>
<dbReference type="InterPro" id="IPR001789">
    <property type="entry name" value="Sig_transdc_resp-reg_receiver"/>
</dbReference>
<dbReference type="PROSITE" id="PS50110">
    <property type="entry name" value="RESPONSE_REGULATORY"/>
    <property type="match status" value="1"/>
</dbReference>
<evidence type="ECO:0000259" key="4">
    <source>
        <dbReference type="PROSITE" id="PS50110"/>
    </source>
</evidence>
<gene>
    <name evidence="6" type="ORF">SAMN04489730_4483</name>
</gene>
<dbReference type="PANTHER" id="PTHR48111">
    <property type="entry name" value="REGULATOR OF RPOS"/>
    <property type="match status" value="1"/>
</dbReference>
<evidence type="ECO:0000256" key="3">
    <source>
        <dbReference type="PROSITE-ProRule" id="PRU01091"/>
    </source>
</evidence>
<dbReference type="Pfam" id="PF00486">
    <property type="entry name" value="Trans_reg_C"/>
    <property type="match status" value="1"/>
</dbReference>
<dbReference type="InterPro" id="IPR001867">
    <property type="entry name" value="OmpR/PhoB-type_DNA-bd"/>
</dbReference>
<dbReference type="STRING" id="546364.SAMN04489730_4483"/>
<dbReference type="Proteomes" id="UP000182740">
    <property type="component" value="Unassembled WGS sequence"/>
</dbReference>
<dbReference type="GO" id="GO:0000156">
    <property type="term" value="F:phosphorelay response regulator activity"/>
    <property type="evidence" value="ECO:0007669"/>
    <property type="project" value="TreeGrafter"/>
</dbReference>
<dbReference type="Pfam" id="PF00072">
    <property type="entry name" value="Response_reg"/>
    <property type="match status" value="1"/>
</dbReference>
<dbReference type="SUPFAM" id="SSF52172">
    <property type="entry name" value="CheY-like"/>
    <property type="match status" value="1"/>
</dbReference>
<protein>
    <submittedName>
        <fullName evidence="6">DNA-binding response regulator, OmpR family, contains REC and winged-helix (WHTH) domain</fullName>
    </submittedName>
</protein>
<dbReference type="GO" id="GO:0000976">
    <property type="term" value="F:transcription cis-regulatory region binding"/>
    <property type="evidence" value="ECO:0007669"/>
    <property type="project" value="TreeGrafter"/>
</dbReference>
<dbReference type="GO" id="GO:0006355">
    <property type="term" value="P:regulation of DNA-templated transcription"/>
    <property type="evidence" value="ECO:0007669"/>
    <property type="project" value="InterPro"/>
</dbReference>
<dbReference type="Gene3D" id="1.10.10.10">
    <property type="entry name" value="Winged helix-like DNA-binding domain superfamily/Winged helix DNA-binding domain"/>
    <property type="match status" value="1"/>
</dbReference>
<feature type="domain" description="Response regulatory" evidence="4">
    <location>
        <begin position="3"/>
        <end position="117"/>
    </location>
</feature>
<evidence type="ECO:0000256" key="1">
    <source>
        <dbReference type="ARBA" id="ARBA00023125"/>
    </source>
</evidence>
<reference evidence="7" key="1">
    <citation type="submission" date="2016-11" db="EMBL/GenBank/DDBJ databases">
        <authorList>
            <person name="Varghese N."/>
            <person name="Submissions S."/>
        </authorList>
    </citation>
    <scope>NUCLEOTIDE SEQUENCE [LARGE SCALE GENOMIC DNA]</scope>
    <source>
        <strain evidence="7">DSM 44671</strain>
    </source>
</reference>
<dbReference type="EMBL" id="FPJG01000006">
    <property type="protein sequence ID" value="SFW78265.1"/>
    <property type="molecule type" value="Genomic_DNA"/>
</dbReference>
<dbReference type="InterPro" id="IPR020053">
    <property type="entry name" value="Ribosome-bd_factorA_CS"/>
</dbReference>
<feature type="modified residue" description="4-aspartylphosphate" evidence="2">
    <location>
        <position position="52"/>
    </location>
</feature>
<dbReference type="GO" id="GO:0006364">
    <property type="term" value="P:rRNA processing"/>
    <property type="evidence" value="ECO:0007669"/>
    <property type="project" value="InterPro"/>
</dbReference>
<name>A0A1K1S1P2_9PSEU</name>
<proteinExistence type="predicted"/>
<accession>A0A1K1S1P2</accession>
<dbReference type="CDD" id="cd00383">
    <property type="entry name" value="trans_reg_C"/>
    <property type="match status" value="1"/>
</dbReference>
<dbReference type="PANTHER" id="PTHR48111:SF36">
    <property type="entry name" value="TRANSCRIPTIONAL REGULATORY PROTEIN CUTR"/>
    <property type="match status" value="1"/>
</dbReference>
<evidence type="ECO:0000259" key="5">
    <source>
        <dbReference type="PROSITE" id="PS51755"/>
    </source>
</evidence>
<dbReference type="Gene3D" id="3.40.50.2300">
    <property type="match status" value="1"/>
</dbReference>
<dbReference type="AlphaFoldDB" id="A0A1K1S1P2"/>
<dbReference type="SMART" id="SM00448">
    <property type="entry name" value="REC"/>
    <property type="match status" value="1"/>
</dbReference>
<dbReference type="SMART" id="SM00862">
    <property type="entry name" value="Trans_reg_C"/>
    <property type="match status" value="1"/>
</dbReference>
<dbReference type="PROSITE" id="PS01319">
    <property type="entry name" value="RBFA"/>
    <property type="match status" value="1"/>
</dbReference>
<organism evidence="6 7">
    <name type="scientific">Amycolatopsis australiensis</name>
    <dbReference type="NCBI Taxonomy" id="546364"/>
    <lineage>
        <taxon>Bacteria</taxon>
        <taxon>Bacillati</taxon>
        <taxon>Actinomycetota</taxon>
        <taxon>Actinomycetes</taxon>
        <taxon>Pseudonocardiales</taxon>
        <taxon>Pseudonocardiaceae</taxon>
        <taxon>Amycolatopsis</taxon>
    </lineage>
</organism>
<keyword evidence="2" id="KW-0597">Phosphoprotein</keyword>
<evidence type="ECO:0000313" key="6">
    <source>
        <dbReference type="EMBL" id="SFW78265.1"/>
    </source>
</evidence>
<dbReference type="GO" id="GO:0032993">
    <property type="term" value="C:protein-DNA complex"/>
    <property type="evidence" value="ECO:0007669"/>
    <property type="project" value="TreeGrafter"/>
</dbReference>
<evidence type="ECO:0000256" key="2">
    <source>
        <dbReference type="PROSITE-ProRule" id="PRU00169"/>
    </source>
</evidence>
<feature type="domain" description="OmpR/PhoB-type" evidence="5">
    <location>
        <begin position="125"/>
        <end position="218"/>
    </location>
</feature>
<dbReference type="InterPro" id="IPR036388">
    <property type="entry name" value="WH-like_DNA-bd_sf"/>
</dbReference>
<dbReference type="PROSITE" id="PS51755">
    <property type="entry name" value="OMPR_PHOB"/>
    <property type="match status" value="1"/>
</dbReference>
<sequence>MVRILVTEDDADLRLAITTSLRGAGFAVDAAGDLPTADELLWVNDHDCAVFDRLLPGGDALDYVERKRRTGWTVPVLFLTALGDPAQRLAGLRRGGDDYLEKPFLAEEMVARVRSLCRRSGQPQAAVLRCAGVELDTGRREVRRAGVLLSLTRTEFDLLERLMTDAGRPVTRRDLVAHAWPDPPSSNALDVAIGNLRRKLGEPQPVRTVPKVGYVIDA</sequence>
<dbReference type="GO" id="GO:0005829">
    <property type="term" value="C:cytosol"/>
    <property type="evidence" value="ECO:0007669"/>
    <property type="project" value="TreeGrafter"/>
</dbReference>
<keyword evidence="1 3" id="KW-0238">DNA-binding</keyword>
<dbReference type="InterPro" id="IPR039420">
    <property type="entry name" value="WalR-like"/>
</dbReference>
<feature type="DNA-binding region" description="OmpR/PhoB-type" evidence="3">
    <location>
        <begin position="125"/>
        <end position="218"/>
    </location>
</feature>
<evidence type="ECO:0000313" key="7">
    <source>
        <dbReference type="Proteomes" id="UP000182740"/>
    </source>
</evidence>